<proteinExistence type="predicted"/>
<dbReference type="Proteomes" id="UP000308267">
    <property type="component" value="Unassembled WGS sequence"/>
</dbReference>
<dbReference type="AlphaFoldDB" id="A0A4V3SGN0"/>
<keyword evidence="2" id="KW-1185">Reference proteome</keyword>
<sequence length="124" mass="13619">MPISCRHIELICLQGICGEREKILTSEKTQSNLSCINAVLTLWKRWLRLRGTSNAYSDSAGPKTNASHTVDITSSCAKSFASKAVCLSLRIPDGSAFPPSVPFTQLVTLKFKKLESSMFHKVTS</sequence>
<dbReference type="EMBL" id="SJOL01003135">
    <property type="protein sequence ID" value="TGZ72974.1"/>
    <property type="molecule type" value="Genomic_DNA"/>
</dbReference>
<evidence type="ECO:0000313" key="1">
    <source>
        <dbReference type="EMBL" id="TGZ72974.1"/>
    </source>
</evidence>
<accession>A0A4V3SGN0</accession>
<reference evidence="1 2" key="1">
    <citation type="journal article" date="2019" name="BMC Genomics">
        <title>New insights from Opisthorchis felineus genome: update on genomics of the epidemiologically important liver flukes.</title>
        <authorList>
            <person name="Ershov N.I."/>
            <person name="Mordvinov V.A."/>
            <person name="Prokhortchouk E.B."/>
            <person name="Pakharukova M.Y."/>
            <person name="Gunbin K.V."/>
            <person name="Ustyantsev K."/>
            <person name="Genaev M.A."/>
            <person name="Blinov A.G."/>
            <person name="Mazur A."/>
            <person name="Boulygina E."/>
            <person name="Tsygankova S."/>
            <person name="Khrameeva E."/>
            <person name="Chekanov N."/>
            <person name="Fan G."/>
            <person name="Xiao A."/>
            <person name="Zhang H."/>
            <person name="Xu X."/>
            <person name="Yang H."/>
            <person name="Solovyev V."/>
            <person name="Lee S.M."/>
            <person name="Liu X."/>
            <person name="Afonnikov D.A."/>
            <person name="Skryabin K.G."/>
        </authorList>
    </citation>
    <scope>NUCLEOTIDE SEQUENCE [LARGE SCALE GENOMIC DNA]</scope>
    <source>
        <strain evidence="1">AK-0245</strain>
        <tissue evidence="1">Whole organism</tissue>
    </source>
</reference>
<name>A0A4V3SGN0_OPIFE</name>
<protein>
    <submittedName>
        <fullName evidence="1">Uncharacterized protein</fullName>
    </submittedName>
</protein>
<gene>
    <name evidence="1" type="ORF">CRM22_001772</name>
</gene>
<comment type="caution">
    <text evidence="1">The sequence shown here is derived from an EMBL/GenBank/DDBJ whole genome shotgun (WGS) entry which is preliminary data.</text>
</comment>
<evidence type="ECO:0000313" key="2">
    <source>
        <dbReference type="Proteomes" id="UP000308267"/>
    </source>
</evidence>
<organism evidence="1 2">
    <name type="scientific">Opisthorchis felineus</name>
    <dbReference type="NCBI Taxonomy" id="147828"/>
    <lineage>
        <taxon>Eukaryota</taxon>
        <taxon>Metazoa</taxon>
        <taxon>Spiralia</taxon>
        <taxon>Lophotrochozoa</taxon>
        <taxon>Platyhelminthes</taxon>
        <taxon>Trematoda</taxon>
        <taxon>Digenea</taxon>
        <taxon>Opisthorchiida</taxon>
        <taxon>Opisthorchiata</taxon>
        <taxon>Opisthorchiidae</taxon>
        <taxon>Opisthorchis</taxon>
    </lineage>
</organism>